<keyword evidence="2" id="KW-1133">Transmembrane helix</keyword>
<reference evidence="3" key="2">
    <citation type="journal article" date="2018" name="Nat. Commun.">
        <title>Tailed giant Tupanvirus possesses the most complete translational apparatus of the known virosphere.</title>
        <authorList>
            <person name="Abrahao J."/>
            <person name="Silva L."/>
            <person name="Silva L.S."/>
            <person name="Khalil J.Y.B."/>
            <person name="Rodrigues R."/>
            <person name="Arantes T."/>
            <person name="Assis F."/>
            <person name="Boratto P."/>
            <person name="Andrade M."/>
            <person name="Kroon E.G."/>
            <person name="Ribeiro B."/>
            <person name="Bergier I."/>
            <person name="Seligmann H."/>
            <person name="Ghigo E."/>
            <person name="Colson P."/>
            <person name="Levasseur A."/>
            <person name="Kroemer G."/>
            <person name="Raoult D."/>
            <person name="La Scola B."/>
        </authorList>
    </citation>
    <scope>NUCLEOTIDE SEQUENCE [LARGE SCALE GENOMIC DNA]</scope>
    <source>
        <strain evidence="3">Soda lake</strain>
    </source>
</reference>
<feature type="region of interest" description="Disordered" evidence="1">
    <location>
        <begin position="113"/>
        <end position="177"/>
    </location>
</feature>
<keyword evidence="2" id="KW-0472">Membrane</keyword>
<name>A0A6N1NJM6_9VIRU</name>
<dbReference type="GeneID" id="80518461"/>
<feature type="compositionally biased region" description="Basic and acidic residues" evidence="1">
    <location>
        <begin position="128"/>
        <end position="137"/>
    </location>
</feature>
<accession>A0A6N1NJM6</accession>
<keyword evidence="2" id="KW-0812">Transmembrane</keyword>
<feature type="compositionally biased region" description="Basic residues" evidence="1">
    <location>
        <begin position="165"/>
        <end position="177"/>
    </location>
</feature>
<evidence type="ECO:0000313" key="3">
    <source>
        <dbReference type="EMBL" id="QKU35044.1"/>
    </source>
</evidence>
<sequence>MFDNIVSNKYFIIALVIALVVVIYLYSQKKSCEVEGMKNLDLTPLSHELVEKPWSEDENDGKYKSVNNKFDKYADQHNKRKSNKNNNYLKRKDEVFQEYIEYDSYENIIPENKRQKRRRVYPNNNNDDMPKPLDNRPDLSQCQPCICPGDDDYDEDDDDEYINYRPKRKNRNYKRKN</sequence>
<dbReference type="RefSeq" id="YP_010781697.1">
    <property type="nucleotide sequence ID" value="NC_075039.1"/>
</dbReference>
<feature type="compositionally biased region" description="Acidic residues" evidence="1">
    <location>
        <begin position="149"/>
        <end position="161"/>
    </location>
</feature>
<evidence type="ECO:0000256" key="2">
    <source>
        <dbReference type="SAM" id="Phobius"/>
    </source>
</evidence>
<reference evidence="3" key="1">
    <citation type="submission" date="2017-01" db="EMBL/GenBank/DDBJ databases">
        <authorList>
            <person name="Assis F.L."/>
            <person name="Abrahao J.S."/>
            <person name="Silva L."/>
            <person name="Khalil J.B."/>
            <person name="Rodrigues R."/>
            <person name="Silva L.S."/>
            <person name="Arantes T."/>
            <person name="Boratto P."/>
            <person name="Andrade M."/>
            <person name="Kroon E.G."/>
            <person name="Ribeiro B."/>
            <person name="Bergier I."/>
            <person name="Seligmann H."/>
            <person name="Ghigo E."/>
            <person name="Colson P."/>
            <person name="Levasseur A."/>
            <person name="Raoult D."/>
            <person name="Scola B.L."/>
        </authorList>
    </citation>
    <scope>NUCLEOTIDE SEQUENCE</scope>
    <source>
        <strain evidence="3">Soda lake</strain>
    </source>
</reference>
<evidence type="ECO:0000256" key="1">
    <source>
        <dbReference type="SAM" id="MobiDB-lite"/>
    </source>
</evidence>
<protein>
    <submittedName>
        <fullName evidence="3">Uncharacterized protein</fullName>
    </submittedName>
</protein>
<dbReference type="EMBL" id="KY523104">
    <property type="protein sequence ID" value="QKU35044.1"/>
    <property type="molecule type" value="Genomic_DNA"/>
</dbReference>
<proteinExistence type="predicted"/>
<dbReference type="KEGG" id="vg:80518461"/>
<feature type="transmembrane region" description="Helical" evidence="2">
    <location>
        <begin position="6"/>
        <end position="27"/>
    </location>
</feature>
<organism evidence="3">
    <name type="scientific">Tupanvirus soda lake</name>
    <dbReference type="NCBI Taxonomy" id="2126985"/>
    <lineage>
        <taxon>Viruses</taxon>
        <taxon>Varidnaviria</taxon>
        <taxon>Bamfordvirae</taxon>
        <taxon>Nucleocytoviricota</taxon>
        <taxon>Megaviricetes</taxon>
        <taxon>Imitervirales</taxon>
        <taxon>Mimiviridae</taxon>
        <taxon>Megamimivirinae</taxon>
        <taxon>Tupanvirus</taxon>
        <taxon>Tupanvirus salinum</taxon>
    </lineage>
</organism>